<reference evidence="2 3" key="1">
    <citation type="submission" date="2024-03" db="EMBL/GenBank/DDBJ databases">
        <title>Novel species of the genus Variovorax.</title>
        <authorList>
            <person name="Liu Q."/>
            <person name="Xin Y.-H."/>
        </authorList>
    </citation>
    <scope>NUCLEOTIDE SEQUENCE [LARGE SCALE GENOMIC DNA]</scope>
    <source>
        <strain evidence="2 3">KACC 18899</strain>
    </source>
</reference>
<sequence>MTSALTDRATFAGVLAQLVRNRCASGADRTSRTGLQATVPVNERPAVRRGIEGLIDAGVLATHGEDIGFTADGWQFLGYVQKAQGQKAAVERHHDDPAAVERVLGKIEQDERFEPYRDIDEVRTLPARLENYRSLRRDKRMPMGWLVVTTVVVIVAAVVMLFVKR</sequence>
<organism evidence="2 3">
    <name type="scientific">Variovorax ureilyticus</name>
    <dbReference type="NCBI Taxonomy" id="1836198"/>
    <lineage>
        <taxon>Bacteria</taxon>
        <taxon>Pseudomonadati</taxon>
        <taxon>Pseudomonadota</taxon>
        <taxon>Betaproteobacteria</taxon>
        <taxon>Burkholderiales</taxon>
        <taxon>Comamonadaceae</taxon>
        <taxon>Variovorax</taxon>
    </lineage>
</organism>
<comment type="caution">
    <text evidence="2">The sequence shown here is derived from an EMBL/GenBank/DDBJ whole genome shotgun (WGS) entry which is preliminary data.</text>
</comment>
<keyword evidence="1" id="KW-0472">Membrane</keyword>
<dbReference type="Proteomes" id="UP001365846">
    <property type="component" value="Unassembled WGS sequence"/>
</dbReference>
<evidence type="ECO:0000313" key="2">
    <source>
        <dbReference type="EMBL" id="MEJ8814240.1"/>
    </source>
</evidence>
<keyword evidence="3" id="KW-1185">Reference proteome</keyword>
<dbReference type="RefSeq" id="WP_340359473.1">
    <property type="nucleotide sequence ID" value="NZ_JBBKZU010000012.1"/>
</dbReference>
<dbReference type="EMBL" id="JBBKZU010000012">
    <property type="protein sequence ID" value="MEJ8814240.1"/>
    <property type="molecule type" value="Genomic_DNA"/>
</dbReference>
<protein>
    <submittedName>
        <fullName evidence="2">Uncharacterized protein</fullName>
    </submittedName>
</protein>
<keyword evidence="1" id="KW-1133">Transmembrane helix</keyword>
<evidence type="ECO:0000256" key="1">
    <source>
        <dbReference type="SAM" id="Phobius"/>
    </source>
</evidence>
<proteinExistence type="predicted"/>
<evidence type="ECO:0000313" key="3">
    <source>
        <dbReference type="Proteomes" id="UP001365846"/>
    </source>
</evidence>
<name>A0ABU8VKZ2_9BURK</name>
<keyword evidence="1" id="KW-0812">Transmembrane</keyword>
<feature type="transmembrane region" description="Helical" evidence="1">
    <location>
        <begin position="143"/>
        <end position="163"/>
    </location>
</feature>
<gene>
    <name evidence="2" type="ORF">WKW77_24355</name>
</gene>
<accession>A0ABU8VKZ2</accession>